<comment type="caution">
    <text evidence="8">The sequence shown here is derived from an EMBL/GenBank/DDBJ whole genome shotgun (WGS) entry which is preliminary data.</text>
</comment>
<dbReference type="InterPro" id="IPR001365">
    <property type="entry name" value="A_deaminase_dom"/>
</dbReference>
<evidence type="ECO:0000256" key="4">
    <source>
        <dbReference type="ARBA" id="ARBA00022723"/>
    </source>
</evidence>
<evidence type="ECO:0000313" key="9">
    <source>
        <dbReference type="Proteomes" id="UP001285354"/>
    </source>
</evidence>
<dbReference type="GO" id="GO:0006154">
    <property type="term" value="P:adenosine catabolic process"/>
    <property type="evidence" value="ECO:0007669"/>
    <property type="project" value="TreeGrafter"/>
</dbReference>
<gene>
    <name evidence="8" type="ORF">QTJ16_001813</name>
</gene>
<sequence length="681" mass="76926">MDLTTPESCGLAQEFQQNRDDLVSRENLQRSDHEFVQSLSPTAIRACQIVSCIRLDEQGTTWSRTIPAEDSSLETEELFPGMIFNSAKNYMKSTQLWRIVQKMPKGALLHCHLGATVDLEWVFETAISTPGMVISASEALTDAESRERAVVKIEFSKNLETGGSSIWQRGYNAHAKLPLTNSAKMFPDGGKVGFLKWITDRCSVTQTEAVQHHLGVDAIWRKIQAAFVLMTPVVYYEPITRELIRRFLKTAYEDGIRWVEVRGMTRSFRLEGQEQLVENRLEIVRVYKEEIDRFVRRVPEIDLQAYHELEDDLLRVIDCVQRESIPGFSEDFTAMTRFICSHSNSLRNMADDEAARVVEMRIFADLADLRPQYEQHMTPSVADSLVTLRAKKLLIRIFDTLRPVQPAEKGKGRRFWGCRIIWDCLRSFDDAAILEGTSNNPASPPALINTADMKLCLQAKQLYPSIISGYDLVGPEDLGRTLQSLSPLLLWFQSQCRLLHLSIPFFLHAGECVGSGDSTDGNLYDALLLNSRRLGHAFSLYKHPLLIDLVKAKRVLVECCPISNEVLRYTASVKTHPLPALLARGVKASLSSDDPGMMGQGSGLSCDFWQALQGWDSLGLAGLGSLAQNSVRWSAFEDQSDDEWFADVSKPSGLREQRIQEWSAEWEVFCQWIVDEFGDDN</sequence>
<accession>A0AAD9WET2</accession>
<evidence type="ECO:0000256" key="3">
    <source>
        <dbReference type="ARBA" id="ARBA00018099"/>
    </source>
</evidence>
<keyword evidence="6" id="KW-0862">Zinc</keyword>
<evidence type="ECO:0000259" key="7">
    <source>
        <dbReference type="Pfam" id="PF00962"/>
    </source>
</evidence>
<dbReference type="Gene3D" id="3.20.20.140">
    <property type="entry name" value="Metal-dependent hydrolases"/>
    <property type="match status" value="2"/>
</dbReference>
<protein>
    <recommendedName>
        <fullName evidence="3">Adenosine deaminase</fullName>
    </recommendedName>
</protein>
<evidence type="ECO:0000256" key="6">
    <source>
        <dbReference type="ARBA" id="ARBA00022833"/>
    </source>
</evidence>
<dbReference type="InterPro" id="IPR032466">
    <property type="entry name" value="Metal_Hydrolase"/>
</dbReference>
<comment type="cofactor">
    <cofactor evidence="1">
        <name>Zn(2+)</name>
        <dbReference type="ChEBI" id="CHEBI:29105"/>
    </cofactor>
</comment>
<dbReference type="PANTHER" id="PTHR11409:SF39">
    <property type="entry name" value="ADENOSINE DEAMINASE 2"/>
    <property type="match status" value="1"/>
</dbReference>
<dbReference type="InterPro" id="IPR006650">
    <property type="entry name" value="A/AMP_deam_AS"/>
</dbReference>
<dbReference type="EMBL" id="JAUBYV010000002">
    <property type="protein sequence ID" value="KAK2628710.1"/>
    <property type="molecule type" value="Genomic_DNA"/>
</dbReference>
<evidence type="ECO:0000256" key="1">
    <source>
        <dbReference type="ARBA" id="ARBA00001947"/>
    </source>
</evidence>
<evidence type="ECO:0000313" key="8">
    <source>
        <dbReference type="EMBL" id="KAK2628710.1"/>
    </source>
</evidence>
<dbReference type="Proteomes" id="UP001285354">
    <property type="component" value="Unassembled WGS sequence"/>
</dbReference>
<feature type="domain" description="Adenosine deaminase" evidence="7">
    <location>
        <begin position="499"/>
        <end position="643"/>
    </location>
</feature>
<dbReference type="GO" id="GO:0046872">
    <property type="term" value="F:metal ion binding"/>
    <property type="evidence" value="ECO:0007669"/>
    <property type="project" value="UniProtKB-KW"/>
</dbReference>
<keyword evidence="5" id="KW-0378">Hydrolase</keyword>
<comment type="similarity">
    <text evidence="2">Belongs to the metallo-dependent hydrolases superfamily. Adenosine and AMP deaminases family.</text>
</comment>
<evidence type="ECO:0000256" key="5">
    <source>
        <dbReference type="ARBA" id="ARBA00022801"/>
    </source>
</evidence>
<name>A0AAD9WET2_9HELO</name>
<dbReference type="SUPFAM" id="SSF51556">
    <property type="entry name" value="Metallo-dependent hydrolases"/>
    <property type="match status" value="1"/>
</dbReference>
<dbReference type="PANTHER" id="PTHR11409">
    <property type="entry name" value="ADENOSINE DEAMINASE"/>
    <property type="match status" value="1"/>
</dbReference>
<keyword evidence="9" id="KW-1185">Reference proteome</keyword>
<dbReference type="InterPro" id="IPR006330">
    <property type="entry name" value="Ado/ade_deaminase"/>
</dbReference>
<dbReference type="AlphaFoldDB" id="A0AAD9WET2"/>
<keyword evidence="4" id="KW-0479">Metal-binding</keyword>
<dbReference type="GO" id="GO:0046103">
    <property type="term" value="P:inosine biosynthetic process"/>
    <property type="evidence" value="ECO:0007669"/>
    <property type="project" value="TreeGrafter"/>
</dbReference>
<dbReference type="Pfam" id="PF00962">
    <property type="entry name" value="A_deaminase"/>
    <property type="match status" value="1"/>
</dbReference>
<reference evidence="8" key="1">
    <citation type="submission" date="2023-06" db="EMBL/GenBank/DDBJ databases">
        <title>Draft genome of Marssonina rosae.</title>
        <authorList>
            <person name="Cheng Q."/>
        </authorList>
    </citation>
    <scope>NUCLEOTIDE SEQUENCE</scope>
    <source>
        <strain evidence="8">R4</strain>
    </source>
</reference>
<proteinExistence type="inferred from homology"/>
<dbReference type="GO" id="GO:0009168">
    <property type="term" value="P:purine ribonucleoside monophosphate biosynthetic process"/>
    <property type="evidence" value="ECO:0007669"/>
    <property type="project" value="InterPro"/>
</dbReference>
<dbReference type="PROSITE" id="PS00485">
    <property type="entry name" value="A_DEAMINASE"/>
    <property type="match status" value="1"/>
</dbReference>
<dbReference type="GO" id="GO:0004000">
    <property type="term" value="F:adenosine deaminase activity"/>
    <property type="evidence" value="ECO:0007669"/>
    <property type="project" value="TreeGrafter"/>
</dbReference>
<organism evidence="8 9">
    <name type="scientific">Diplocarpon rosae</name>
    <dbReference type="NCBI Taxonomy" id="946125"/>
    <lineage>
        <taxon>Eukaryota</taxon>
        <taxon>Fungi</taxon>
        <taxon>Dikarya</taxon>
        <taxon>Ascomycota</taxon>
        <taxon>Pezizomycotina</taxon>
        <taxon>Leotiomycetes</taxon>
        <taxon>Helotiales</taxon>
        <taxon>Drepanopezizaceae</taxon>
        <taxon>Diplocarpon</taxon>
    </lineage>
</organism>
<evidence type="ECO:0000256" key="2">
    <source>
        <dbReference type="ARBA" id="ARBA00006676"/>
    </source>
</evidence>